<organism evidence="17 18">
    <name type="scientific">Jeotgalibacillus marinus</name>
    <dbReference type="NCBI Taxonomy" id="86667"/>
    <lineage>
        <taxon>Bacteria</taxon>
        <taxon>Bacillati</taxon>
        <taxon>Bacillota</taxon>
        <taxon>Bacilli</taxon>
        <taxon>Bacillales</taxon>
        <taxon>Caryophanaceae</taxon>
        <taxon>Jeotgalibacillus</taxon>
    </lineage>
</organism>
<dbReference type="SMART" id="SM00304">
    <property type="entry name" value="HAMP"/>
    <property type="match status" value="1"/>
</dbReference>
<comment type="catalytic activity">
    <reaction evidence="1">
        <text>ATP + protein L-histidine = ADP + protein N-phospho-L-histidine.</text>
        <dbReference type="EC" id="2.7.13.3"/>
    </reaction>
</comment>
<dbReference type="EMBL" id="JBFMIA010000025">
    <property type="protein sequence ID" value="MEW9503160.1"/>
    <property type="molecule type" value="Genomic_DNA"/>
</dbReference>
<keyword evidence="11 14" id="KW-1133">Transmembrane helix</keyword>
<dbReference type="Gene3D" id="1.10.287.130">
    <property type="match status" value="1"/>
</dbReference>
<feature type="domain" description="Histidine kinase" evidence="15">
    <location>
        <begin position="240"/>
        <end position="457"/>
    </location>
</feature>
<dbReference type="PANTHER" id="PTHR45528">
    <property type="entry name" value="SENSOR HISTIDINE KINASE CPXA"/>
    <property type="match status" value="1"/>
</dbReference>
<feature type="transmembrane region" description="Helical" evidence="14">
    <location>
        <begin position="160"/>
        <end position="179"/>
    </location>
</feature>
<evidence type="ECO:0000259" key="15">
    <source>
        <dbReference type="PROSITE" id="PS50109"/>
    </source>
</evidence>
<keyword evidence="18" id="KW-1185">Reference proteome</keyword>
<dbReference type="PROSITE" id="PS50109">
    <property type="entry name" value="HIS_KIN"/>
    <property type="match status" value="1"/>
</dbReference>
<dbReference type="PRINTS" id="PR00344">
    <property type="entry name" value="BCTRLSENSOR"/>
</dbReference>
<dbReference type="Gene3D" id="3.30.565.10">
    <property type="entry name" value="Histidine kinase-like ATPase, C-terminal domain"/>
    <property type="match status" value="1"/>
</dbReference>
<dbReference type="InterPro" id="IPR003660">
    <property type="entry name" value="HAMP_dom"/>
</dbReference>
<keyword evidence="5" id="KW-0597">Phosphoprotein</keyword>
<dbReference type="EC" id="2.7.13.3" evidence="3"/>
<dbReference type="CDD" id="cd06225">
    <property type="entry name" value="HAMP"/>
    <property type="match status" value="1"/>
</dbReference>
<dbReference type="RefSeq" id="WP_367780649.1">
    <property type="nucleotide sequence ID" value="NZ_JBFMIA010000025.1"/>
</dbReference>
<keyword evidence="9" id="KW-0418">Kinase</keyword>
<evidence type="ECO:0000256" key="11">
    <source>
        <dbReference type="ARBA" id="ARBA00022989"/>
    </source>
</evidence>
<evidence type="ECO:0000256" key="8">
    <source>
        <dbReference type="ARBA" id="ARBA00022741"/>
    </source>
</evidence>
<comment type="caution">
    <text evidence="17">The sequence shown here is derived from an EMBL/GenBank/DDBJ whole genome shotgun (WGS) entry which is preliminary data.</text>
</comment>
<evidence type="ECO:0000256" key="14">
    <source>
        <dbReference type="SAM" id="Phobius"/>
    </source>
</evidence>
<dbReference type="Gene3D" id="6.10.340.10">
    <property type="match status" value="1"/>
</dbReference>
<dbReference type="SUPFAM" id="SSF158472">
    <property type="entry name" value="HAMP domain-like"/>
    <property type="match status" value="1"/>
</dbReference>
<dbReference type="InterPro" id="IPR050398">
    <property type="entry name" value="HssS/ArlS-like"/>
</dbReference>
<dbReference type="CDD" id="cd00075">
    <property type="entry name" value="HATPase"/>
    <property type="match status" value="1"/>
</dbReference>
<comment type="subcellular location">
    <subcellularLocation>
        <location evidence="2">Cell membrane</location>
        <topology evidence="2">Multi-pass membrane protein</topology>
    </subcellularLocation>
</comment>
<dbReference type="CDD" id="cd00082">
    <property type="entry name" value="HisKA"/>
    <property type="match status" value="1"/>
</dbReference>
<dbReference type="InterPro" id="IPR036890">
    <property type="entry name" value="HATPase_C_sf"/>
</dbReference>
<dbReference type="SMART" id="SM00387">
    <property type="entry name" value="HATPase_c"/>
    <property type="match status" value="1"/>
</dbReference>
<dbReference type="InterPro" id="IPR036097">
    <property type="entry name" value="HisK_dim/P_sf"/>
</dbReference>
<evidence type="ECO:0000256" key="2">
    <source>
        <dbReference type="ARBA" id="ARBA00004651"/>
    </source>
</evidence>
<keyword evidence="8" id="KW-0547">Nucleotide-binding</keyword>
<evidence type="ECO:0000256" key="1">
    <source>
        <dbReference type="ARBA" id="ARBA00000085"/>
    </source>
</evidence>
<evidence type="ECO:0000256" key="12">
    <source>
        <dbReference type="ARBA" id="ARBA00023012"/>
    </source>
</evidence>
<gene>
    <name evidence="17" type="ORF">AB1471_15390</name>
</gene>
<keyword evidence="13 14" id="KW-0472">Membrane</keyword>
<dbReference type="SMART" id="SM00388">
    <property type="entry name" value="HisKA"/>
    <property type="match status" value="1"/>
</dbReference>
<keyword evidence="12" id="KW-0902">Two-component regulatory system</keyword>
<dbReference type="Pfam" id="PF00672">
    <property type="entry name" value="HAMP"/>
    <property type="match status" value="1"/>
</dbReference>
<evidence type="ECO:0000313" key="17">
    <source>
        <dbReference type="EMBL" id="MEW9503160.1"/>
    </source>
</evidence>
<feature type="domain" description="HAMP" evidence="16">
    <location>
        <begin position="180"/>
        <end position="232"/>
    </location>
</feature>
<name>A0ABV3Q732_9BACL</name>
<evidence type="ECO:0000259" key="16">
    <source>
        <dbReference type="PROSITE" id="PS50885"/>
    </source>
</evidence>
<dbReference type="Pfam" id="PF02518">
    <property type="entry name" value="HATPase_c"/>
    <property type="match status" value="1"/>
</dbReference>
<evidence type="ECO:0000256" key="5">
    <source>
        <dbReference type="ARBA" id="ARBA00022553"/>
    </source>
</evidence>
<dbReference type="Pfam" id="PF00512">
    <property type="entry name" value="HisKA"/>
    <property type="match status" value="1"/>
</dbReference>
<dbReference type="PROSITE" id="PS50885">
    <property type="entry name" value="HAMP"/>
    <property type="match status" value="1"/>
</dbReference>
<reference evidence="17 18" key="1">
    <citation type="journal article" date="1979" name="Int. J. Syst. Evol. Microbiol.">
        <title>Bacillus globisporus subsp. marinus subsp. nov.</title>
        <authorList>
            <person name="Liu H."/>
        </authorList>
    </citation>
    <scope>NUCLEOTIDE SEQUENCE [LARGE SCALE GENOMIC DNA]</scope>
    <source>
        <strain evidence="17 18">DSM 1297</strain>
    </source>
</reference>
<dbReference type="InterPro" id="IPR005467">
    <property type="entry name" value="His_kinase_dom"/>
</dbReference>
<dbReference type="PANTHER" id="PTHR45528:SF1">
    <property type="entry name" value="SENSOR HISTIDINE KINASE CPXA"/>
    <property type="match status" value="1"/>
</dbReference>
<accession>A0ABV3Q732</accession>
<keyword evidence="10 17" id="KW-0067">ATP-binding</keyword>
<evidence type="ECO:0000256" key="10">
    <source>
        <dbReference type="ARBA" id="ARBA00022840"/>
    </source>
</evidence>
<evidence type="ECO:0000256" key="7">
    <source>
        <dbReference type="ARBA" id="ARBA00022692"/>
    </source>
</evidence>
<keyword evidence="4" id="KW-1003">Cell membrane</keyword>
<dbReference type="GO" id="GO:0005524">
    <property type="term" value="F:ATP binding"/>
    <property type="evidence" value="ECO:0007669"/>
    <property type="project" value="UniProtKB-KW"/>
</dbReference>
<evidence type="ECO:0000256" key="3">
    <source>
        <dbReference type="ARBA" id="ARBA00012438"/>
    </source>
</evidence>
<evidence type="ECO:0000256" key="4">
    <source>
        <dbReference type="ARBA" id="ARBA00022475"/>
    </source>
</evidence>
<evidence type="ECO:0000256" key="9">
    <source>
        <dbReference type="ARBA" id="ARBA00022777"/>
    </source>
</evidence>
<dbReference type="InterPro" id="IPR003661">
    <property type="entry name" value="HisK_dim/P_dom"/>
</dbReference>
<evidence type="ECO:0000313" key="18">
    <source>
        <dbReference type="Proteomes" id="UP001556040"/>
    </source>
</evidence>
<sequence>MKKLSIKLGALFFLIIFGLETFMFSFLHSNIVESRIEEELLALQARGNSHRSILEKSLDSDTISHVTLMESEANTDVVVTDIKGQVLDSSVPIEYITQYIERSFSSIPRKGQVVEDNWKEESYISTVSLLEINGEPAGHVFMFQNTESIHSLIDRLNEHFLLAGLIAVFLTFIIIIFLSKALAKPLIKMKEATSKISKGDFSVSLPKIRKDELGDLAKSIQLLANDLSYLKQERNDFLASISHELRTPLTYIKGYTNIIHRRNLSIEEREKYVSIILEETNRLSDLVTDLFDLAKIDKNSFVIQKRLIDLSNFMLKIEQKFSPAYQEKNISLVVRCPDDLFIKADPLRLEQIIFNLLDNSIKYSSSGAKTILTVMRNSNQDVQITIKDNGKGIPKKDIPYIFNRFYRVEKSRTRTLGGSGMGLAIVKELVHAHGGTIKVKSEENKGTEFELTFKGEEKR</sequence>
<dbReference type="SUPFAM" id="SSF55874">
    <property type="entry name" value="ATPase domain of HSP90 chaperone/DNA topoisomerase II/histidine kinase"/>
    <property type="match status" value="1"/>
</dbReference>
<proteinExistence type="predicted"/>
<keyword evidence="6" id="KW-0808">Transferase</keyword>
<keyword evidence="7 14" id="KW-0812">Transmembrane</keyword>
<dbReference type="Proteomes" id="UP001556040">
    <property type="component" value="Unassembled WGS sequence"/>
</dbReference>
<evidence type="ECO:0000256" key="6">
    <source>
        <dbReference type="ARBA" id="ARBA00022679"/>
    </source>
</evidence>
<dbReference type="InterPro" id="IPR003594">
    <property type="entry name" value="HATPase_dom"/>
</dbReference>
<dbReference type="InterPro" id="IPR004358">
    <property type="entry name" value="Sig_transdc_His_kin-like_C"/>
</dbReference>
<dbReference type="SUPFAM" id="SSF47384">
    <property type="entry name" value="Homodimeric domain of signal transducing histidine kinase"/>
    <property type="match status" value="1"/>
</dbReference>
<evidence type="ECO:0000256" key="13">
    <source>
        <dbReference type="ARBA" id="ARBA00023136"/>
    </source>
</evidence>
<protein>
    <recommendedName>
        <fullName evidence="3">histidine kinase</fullName>
        <ecNumber evidence="3">2.7.13.3</ecNumber>
    </recommendedName>
</protein>